<evidence type="ECO:0000313" key="2">
    <source>
        <dbReference type="EMBL" id="CAG9794877.1"/>
    </source>
</evidence>
<dbReference type="AlphaFoldDB" id="A0A9N9WH71"/>
<dbReference type="Proteomes" id="UP001153714">
    <property type="component" value="Chromosome 7"/>
</dbReference>
<keyword evidence="3" id="KW-1185">Reference proteome</keyword>
<reference evidence="2" key="1">
    <citation type="submission" date="2021-12" db="EMBL/GenBank/DDBJ databases">
        <authorList>
            <person name="King R."/>
        </authorList>
    </citation>
    <scope>NUCLEOTIDE SEQUENCE</scope>
</reference>
<dbReference type="OrthoDB" id="7174251at2759"/>
<evidence type="ECO:0000256" key="1">
    <source>
        <dbReference type="SAM" id="MobiDB-lite"/>
    </source>
</evidence>
<feature type="region of interest" description="Disordered" evidence="1">
    <location>
        <begin position="444"/>
        <end position="472"/>
    </location>
</feature>
<sequence>MQSKLLHAMTAVVKSWYSRKDYVTAETILQYPDWSTCKPAMVVLPIFSVQDAPPEKLVPPSTVKVFRDVEERRFDRKPIFPNVSKRLSITNHLLQYNSPKKTSLFSKVPIFDLSKRGDNTYKRSVLPRKDFSSVKNLVNDYINIRRNRFKSQGGFFSTPNYPTNQPNIKSERILNSAEEKVMKTNYYLSNKINSTVSEPILMPDSLSGLEYEKSDIKLMHLLNKLEQEVKHIELDEVKKEIFDAKIRKIYDSVVGPKDFLNRRITDPFETDIVGLEMNENLNTNQNLYSEYENNNHKAKKLHHKIDEFSHKQDNFATNYENSNFDITRENRPLMKNKNALLHNNENNKGNIFGLRRSDPGQEYEIVAKKNLPKNMFRENDILKQRKTYNSNINKLRDIYSNVDIKRRQDMVEKGALNHNDHDDLLSHERRKYYQTILENLERKLRESRNRHHKDHKDNKGRPLRPVRPTVRKEAPLRPLKSQLDPFYMADRARFLHGF</sequence>
<organism evidence="2 3">
    <name type="scientific">Diatraea saccharalis</name>
    <name type="common">sugarcane borer</name>
    <dbReference type="NCBI Taxonomy" id="40085"/>
    <lineage>
        <taxon>Eukaryota</taxon>
        <taxon>Metazoa</taxon>
        <taxon>Ecdysozoa</taxon>
        <taxon>Arthropoda</taxon>
        <taxon>Hexapoda</taxon>
        <taxon>Insecta</taxon>
        <taxon>Pterygota</taxon>
        <taxon>Neoptera</taxon>
        <taxon>Endopterygota</taxon>
        <taxon>Lepidoptera</taxon>
        <taxon>Glossata</taxon>
        <taxon>Ditrysia</taxon>
        <taxon>Pyraloidea</taxon>
        <taxon>Crambidae</taxon>
        <taxon>Crambinae</taxon>
        <taxon>Diatraea</taxon>
    </lineage>
</organism>
<gene>
    <name evidence="2" type="ORF">DIATSA_LOCUS12219</name>
</gene>
<dbReference type="EMBL" id="OU893338">
    <property type="protein sequence ID" value="CAG9794877.1"/>
    <property type="molecule type" value="Genomic_DNA"/>
</dbReference>
<evidence type="ECO:0000313" key="3">
    <source>
        <dbReference type="Proteomes" id="UP001153714"/>
    </source>
</evidence>
<name>A0A9N9WH71_9NEOP</name>
<accession>A0A9N9WH71</accession>
<protein>
    <submittedName>
        <fullName evidence="2">Uncharacterized protein</fullName>
    </submittedName>
</protein>
<proteinExistence type="predicted"/>
<reference evidence="2" key="2">
    <citation type="submission" date="2022-10" db="EMBL/GenBank/DDBJ databases">
        <authorList>
            <consortium name="ENA_rothamsted_submissions"/>
            <consortium name="culmorum"/>
            <person name="King R."/>
        </authorList>
    </citation>
    <scope>NUCLEOTIDE SEQUENCE</scope>
</reference>